<evidence type="ECO:0000256" key="7">
    <source>
        <dbReference type="SAM" id="MobiDB-lite"/>
    </source>
</evidence>
<gene>
    <name evidence="8" type="ORF">PMEA_00007493</name>
</gene>
<dbReference type="GO" id="GO:0003677">
    <property type="term" value="F:DNA binding"/>
    <property type="evidence" value="ECO:0007669"/>
    <property type="project" value="TreeGrafter"/>
</dbReference>
<comment type="function">
    <text evidence="1">Specifically binds 5-hydroxymethylcytosine (5hmC), suggesting that it acts as a specific reader of 5hmC.</text>
</comment>
<keyword evidence="5" id="KW-0677">Repeat</keyword>
<dbReference type="AlphaFoldDB" id="A0AAU9WKP0"/>
<comment type="similarity">
    <text evidence="2">Belongs to the WD repeat DDB2/WDR76 family.</text>
</comment>
<dbReference type="Pfam" id="PF00400">
    <property type="entry name" value="WD40"/>
    <property type="match status" value="2"/>
</dbReference>
<dbReference type="SUPFAM" id="SSF50978">
    <property type="entry name" value="WD40 repeat-like"/>
    <property type="match status" value="1"/>
</dbReference>
<evidence type="ECO:0000256" key="4">
    <source>
        <dbReference type="ARBA" id="ARBA00022574"/>
    </source>
</evidence>
<dbReference type="Gene3D" id="2.130.10.10">
    <property type="entry name" value="YVTN repeat-like/Quinoprotein amine dehydrogenase"/>
    <property type="match status" value="1"/>
</dbReference>
<feature type="compositionally biased region" description="Polar residues" evidence="7">
    <location>
        <begin position="25"/>
        <end position="36"/>
    </location>
</feature>
<evidence type="ECO:0000313" key="8">
    <source>
        <dbReference type="EMBL" id="CAH3117461.1"/>
    </source>
</evidence>
<dbReference type="InterPro" id="IPR036322">
    <property type="entry name" value="WD40_repeat_dom_sf"/>
</dbReference>
<dbReference type="EMBL" id="CALNXJ010000016">
    <property type="protein sequence ID" value="CAH3117461.1"/>
    <property type="molecule type" value="Genomic_DNA"/>
</dbReference>
<dbReference type="Proteomes" id="UP001159428">
    <property type="component" value="Unassembled WGS sequence"/>
</dbReference>
<dbReference type="FunFam" id="2.130.10.10:FF:000180">
    <property type="entry name" value="WD repeat-containing protein 76"/>
    <property type="match status" value="1"/>
</dbReference>
<organism evidence="8 9">
    <name type="scientific">Pocillopora meandrina</name>
    <dbReference type="NCBI Taxonomy" id="46732"/>
    <lineage>
        <taxon>Eukaryota</taxon>
        <taxon>Metazoa</taxon>
        <taxon>Cnidaria</taxon>
        <taxon>Anthozoa</taxon>
        <taxon>Hexacorallia</taxon>
        <taxon>Scleractinia</taxon>
        <taxon>Astrocoeniina</taxon>
        <taxon>Pocilloporidae</taxon>
        <taxon>Pocillopora</taxon>
    </lineage>
</organism>
<evidence type="ECO:0000256" key="3">
    <source>
        <dbReference type="ARBA" id="ARBA00021234"/>
    </source>
</evidence>
<evidence type="ECO:0000256" key="1">
    <source>
        <dbReference type="ARBA" id="ARBA00002530"/>
    </source>
</evidence>
<name>A0AAU9WKP0_9CNID</name>
<proteinExistence type="inferred from homology"/>
<dbReference type="SMART" id="SM00320">
    <property type="entry name" value="WD40"/>
    <property type="match status" value="4"/>
</dbReference>
<dbReference type="PANTHER" id="PTHR14773:SF0">
    <property type="entry name" value="WD REPEAT-CONTAINING PROTEIN 76"/>
    <property type="match status" value="1"/>
</dbReference>
<dbReference type="InterPro" id="IPR001680">
    <property type="entry name" value="WD40_rpt"/>
</dbReference>
<sequence length="476" mass="53240">MPKKHRDSSPGLSPKSKRLKEVKNEFNQAVSRSTPSKVKERGLTRPKKTTQAVPALPTRQSLRIRKKDPSGEVLPEPSSSEIYQSVDEHPRKIGPLEMKPCNNVEQTHSQEFIDELTVLANILEKSKENADDDAAIDPDVVSYKKAMQSLEITEGHVAKLVPHRIFSMAFHPAKYKTLILAGDKWGNLGIWDVDSSKGDDGVYLFEPHSRPINCISFEPGNYGKLYSCSYDGTLRCGDFRAATFQEVYSFDDDDYSRFMYFAFGSPSSSTILAATDSGYVMVVDTRTNSKTLAEQSYGLHDKVIKCVDVHPLNRNLFLTSSTDGSVAFWDIRNIKNMKSKLSSLQRTRVTSSAYFSPLTGSQVLVTSMDDYVTINDVDASGIVSTTAKCCFRHDNQVGRWLTSFRATWDPKFEKYAVVGSMRRPRQIDIFSSELKSNALMHLTHENLNSVNSLNVLHPSVNMLAGGNSSGKVYLWT</sequence>
<evidence type="ECO:0000256" key="2">
    <source>
        <dbReference type="ARBA" id="ARBA00005434"/>
    </source>
</evidence>
<feature type="region of interest" description="Disordered" evidence="7">
    <location>
        <begin position="1"/>
        <end position="79"/>
    </location>
</feature>
<feature type="repeat" description="WD" evidence="6">
    <location>
        <begin position="297"/>
        <end position="339"/>
    </location>
</feature>
<accession>A0AAU9WKP0</accession>
<dbReference type="PANTHER" id="PTHR14773">
    <property type="entry name" value="WD REPEAT-CONTAINING PROTEIN 76"/>
    <property type="match status" value="1"/>
</dbReference>
<keyword evidence="9" id="KW-1185">Reference proteome</keyword>
<dbReference type="InterPro" id="IPR015943">
    <property type="entry name" value="WD40/YVTN_repeat-like_dom_sf"/>
</dbReference>
<evidence type="ECO:0000256" key="6">
    <source>
        <dbReference type="PROSITE-ProRule" id="PRU00221"/>
    </source>
</evidence>
<dbReference type="GO" id="GO:2000001">
    <property type="term" value="P:regulation of DNA damage checkpoint"/>
    <property type="evidence" value="ECO:0007669"/>
    <property type="project" value="TreeGrafter"/>
</dbReference>
<protein>
    <recommendedName>
        <fullName evidence="3">WD repeat-containing protein 76</fullName>
    </recommendedName>
</protein>
<evidence type="ECO:0000256" key="5">
    <source>
        <dbReference type="ARBA" id="ARBA00022737"/>
    </source>
</evidence>
<dbReference type="PROSITE" id="PS50082">
    <property type="entry name" value="WD_REPEATS_2"/>
    <property type="match status" value="1"/>
</dbReference>
<keyword evidence="4 6" id="KW-0853">WD repeat</keyword>
<comment type="caution">
    <text evidence="8">The sequence shown here is derived from an EMBL/GenBank/DDBJ whole genome shotgun (WGS) entry which is preliminary data.</text>
</comment>
<reference evidence="8 9" key="1">
    <citation type="submission" date="2022-05" db="EMBL/GenBank/DDBJ databases">
        <authorList>
            <consortium name="Genoscope - CEA"/>
            <person name="William W."/>
        </authorList>
    </citation>
    <scope>NUCLEOTIDE SEQUENCE [LARGE SCALE GENOMIC DNA]</scope>
</reference>
<dbReference type="InterPro" id="IPR050853">
    <property type="entry name" value="WD_repeat_DNA-damage-binding"/>
</dbReference>
<evidence type="ECO:0000313" key="9">
    <source>
        <dbReference type="Proteomes" id="UP001159428"/>
    </source>
</evidence>
<dbReference type="GO" id="GO:0005634">
    <property type="term" value="C:nucleus"/>
    <property type="evidence" value="ECO:0007669"/>
    <property type="project" value="TreeGrafter"/>
</dbReference>